<evidence type="ECO:0000313" key="4">
    <source>
        <dbReference type="EMBL" id="MVU82526.1"/>
    </source>
</evidence>
<dbReference type="SUPFAM" id="SSF49879">
    <property type="entry name" value="SMAD/FHA domain"/>
    <property type="match status" value="1"/>
</dbReference>
<dbReference type="InterPro" id="IPR000253">
    <property type="entry name" value="FHA_dom"/>
</dbReference>
<dbReference type="CDD" id="cd00060">
    <property type="entry name" value="FHA"/>
    <property type="match status" value="1"/>
</dbReference>
<evidence type="ECO:0000256" key="2">
    <source>
        <dbReference type="SAM" id="MobiDB-lite"/>
    </source>
</evidence>
<dbReference type="AlphaFoldDB" id="A0A7K1V7C5"/>
<sequence length="367" mass="39477">MSGRVEVVPGRHLVASTDGVVVVVAHRDSTALSVDSEAVVVLEQLLAMVADAASRETRRTGRAFARMVSTWLMSREDEERVEFGVLTPGTRGLSVLLHGGVTAVLEGADRREVLRGRDAGFTVDRVVSPAPDRAAAVFVDEDRTREVLPAPGVWSLRDGRMPGSGAVVWLGEQDPTPIRRSIPDLRTPPRRNGRADAGGARTPAPTATPGSGARVLGYKCARGHLNDPRVSFCAVCGIRMEQLTLVLTEGVRPPLGVLLLDDGSSYVLDTDLVIGREPERSEQVRRGAQAIRIPDASGGMSRVHAEIRLVEWDVQVMDRGSANGTHVRLPGRSDWVRATPGHATILEPGSQLLLGGRVFTFDSQHGR</sequence>
<feature type="region of interest" description="Disordered" evidence="2">
    <location>
        <begin position="177"/>
        <end position="211"/>
    </location>
</feature>
<keyword evidence="1" id="KW-0597">Phosphoprotein</keyword>
<comment type="caution">
    <text evidence="4">The sequence shown here is derived from an EMBL/GenBank/DDBJ whole genome shotgun (WGS) entry which is preliminary data.</text>
</comment>
<protein>
    <submittedName>
        <fullName evidence="4">FHA domain-containing protein</fullName>
    </submittedName>
</protein>
<reference evidence="4 5" key="1">
    <citation type="submission" date="2019-12" db="EMBL/GenBank/DDBJ databases">
        <title>Nocardia sp. nov. ET3-3 isolated from soil.</title>
        <authorList>
            <person name="Kanchanasin P."/>
            <person name="Tanasupawat S."/>
            <person name="Yuki M."/>
            <person name="Kudo T."/>
        </authorList>
    </citation>
    <scope>NUCLEOTIDE SEQUENCE [LARGE SCALE GENOMIC DNA]</scope>
    <source>
        <strain evidence="4 5">ET3-3</strain>
    </source>
</reference>
<evidence type="ECO:0000313" key="5">
    <source>
        <dbReference type="Proteomes" id="UP000466794"/>
    </source>
</evidence>
<evidence type="ECO:0000259" key="3">
    <source>
        <dbReference type="PROSITE" id="PS50006"/>
    </source>
</evidence>
<dbReference type="InterPro" id="IPR008984">
    <property type="entry name" value="SMAD_FHA_dom_sf"/>
</dbReference>
<dbReference type="Proteomes" id="UP000466794">
    <property type="component" value="Unassembled WGS sequence"/>
</dbReference>
<dbReference type="Gene3D" id="2.60.200.20">
    <property type="match status" value="1"/>
</dbReference>
<evidence type="ECO:0000256" key="1">
    <source>
        <dbReference type="ARBA" id="ARBA00022553"/>
    </source>
</evidence>
<accession>A0A7K1V7C5</accession>
<proteinExistence type="predicted"/>
<dbReference type="Pfam" id="PF00498">
    <property type="entry name" value="FHA"/>
    <property type="match status" value="1"/>
</dbReference>
<feature type="domain" description="FHA" evidence="3">
    <location>
        <begin position="272"/>
        <end position="327"/>
    </location>
</feature>
<feature type="compositionally biased region" description="Low complexity" evidence="2">
    <location>
        <begin position="195"/>
        <end position="211"/>
    </location>
</feature>
<organism evidence="4 5">
    <name type="scientific">Nocardia terrae</name>
    <dbReference type="NCBI Taxonomy" id="2675851"/>
    <lineage>
        <taxon>Bacteria</taxon>
        <taxon>Bacillati</taxon>
        <taxon>Actinomycetota</taxon>
        <taxon>Actinomycetes</taxon>
        <taxon>Mycobacteriales</taxon>
        <taxon>Nocardiaceae</taxon>
        <taxon>Nocardia</taxon>
    </lineage>
</organism>
<dbReference type="RefSeq" id="WP_157392106.1">
    <property type="nucleotide sequence ID" value="NZ_WRPP01000009.1"/>
</dbReference>
<name>A0A7K1V7C5_9NOCA</name>
<keyword evidence="5" id="KW-1185">Reference proteome</keyword>
<gene>
    <name evidence="4" type="ORF">GPX89_35515</name>
</gene>
<dbReference type="PROSITE" id="PS50006">
    <property type="entry name" value="FHA_DOMAIN"/>
    <property type="match status" value="1"/>
</dbReference>
<dbReference type="EMBL" id="WRPP01000009">
    <property type="protein sequence ID" value="MVU82526.1"/>
    <property type="molecule type" value="Genomic_DNA"/>
</dbReference>